<feature type="compositionally biased region" description="Polar residues" evidence="1">
    <location>
        <begin position="172"/>
        <end position="196"/>
    </location>
</feature>
<dbReference type="EMBL" id="FN647812">
    <property type="protein sequence ID" value="CBN78361.1"/>
    <property type="molecule type" value="Genomic_DNA"/>
</dbReference>
<protein>
    <submittedName>
        <fullName evidence="2">Uncharacterized protein</fullName>
    </submittedName>
</protein>
<proteinExistence type="predicted"/>
<dbReference type="EMBL" id="FN649727">
    <property type="protein sequence ID" value="CBN78361.1"/>
    <property type="molecule type" value="Genomic_DNA"/>
</dbReference>
<feature type="region of interest" description="Disordered" evidence="1">
    <location>
        <begin position="151"/>
        <end position="239"/>
    </location>
</feature>
<keyword evidence="3" id="KW-1185">Reference proteome</keyword>
<feature type="region of interest" description="Disordered" evidence="1">
    <location>
        <begin position="365"/>
        <end position="393"/>
    </location>
</feature>
<feature type="region of interest" description="Disordered" evidence="1">
    <location>
        <begin position="279"/>
        <end position="326"/>
    </location>
</feature>
<accession>D8LCZ4</accession>
<feature type="compositionally biased region" description="Basic and acidic residues" evidence="1">
    <location>
        <begin position="217"/>
        <end position="226"/>
    </location>
</feature>
<evidence type="ECO:0000313" key="2">
    <source>
        <dbReference type="EMBL" id="CBN78361.1"/>
    </source>
</evidence>
<name>D8LCZ4_ECTSI</name>
<evidence type="ECO:0000256" key="1">
    <source>
        <dbReference type="SAM" id="MobiDB-lite"/>
    </source>
</evidence>
<dbReference type="InParanoid" id="D8LCZ4"/>
<organism evidence="2 3">
    <name type="scientific">Ectocarpus siliculosus</name>
    <name type="common">Brown alga</name>
    <name type="synonym">Conferva siliculosa</name>
    <dbReference type="NCBI Taxonomy" id="2880"/>
    <lineage>
        <taxon>Eukaryota</taxon>
        <taxon>Sar</taxon>
        <taxon>Stramenopiles</taxon>
        <taxon>Ochrophyta</taxon>
        <taxon>PX clade</taxon>
        <taxon>Phaeophyceae</taxon>
        <taxon>Ectocarpales</taxon>
        <taxon>Ectocarpaceae</taxon>
        <taxon>Ectocarpus</taxon>
    </lineage>
</organism>
<gene>
    <name evidence="2" type="ORF">Esi_0112_0032</name>
</gene>
<reference evidence="2 3" key="1">
    <citation type="journal article" date="2010" name="Nature">
        <title>The Ectocarpus genome and the independent evolution of multicellularity in brown algae.</title>
        <authorList>
            <person name="Cock J.M."/>
            <person name="Sterck L."/>
            <person name="Rouze P."/>
            <person name="Scornet D."/>
            <person name="Allen A.E."/>
            <person name="Amoutzias G."/>
            <person name="Anthouard V."/>
            <person name="Artiguenave F."/>
            <person name="Aury J.M."/>
            <person name="Badger J.H."/>
            <person name="Beszteri B."/>
            <person name="Billiau K."/>
            <person name="Bonnet E."/>
            <person name="Bothwell J.H."/>
            <person name="Bowler C."/>
            <person name="Boyen C."/>
            <person name="Brownlee C."/>
            <person name="Carrano C.J."/>
            <person name="Charrier B."/>
            <person name="Cho G.Y."/>
            <person name="Coelho S.M."/>
            <person name="Collen J."/>
            <person name="Corre E."/>
            <person name="Da Silva C."/>
            <person name="Delage L."/>
            <person name="Delaroque N."/>
            <person name="Dittami S.M."/>
            <person name="Doulbeau S."/>
            <person name="Elias M."/>
            <person name="Farnham G."/>
            <person name="Gachon C.M."/>
            <person name="Gschloessl B."/>
            <person name="Heesch S."/>
            <person name="Jabbari K."/>
            <person name="Jubin C."/>
            <person name="Kawai H."/>
            <person name="Kimura K."/>
            <person name="Kloareg B."/>
            <person name="Kupper F.C."/>
            <person name="Lang D."/>
            <person name="Le Bail A."/>
            <person name="Leblanc C."/>
            <person name="Lerouge P."/>
            <person name="Lohr M."/>
            <person name="Lopez P.J."/>
            <person name="Martens C."/>
            <person name="Maumus F."/>
            <person name="Michel G."/>
            <person name="Miranda-Saavedra D."/>
            <person name="Morales J."/>
            <person name="Moreau H."/>
            <person name="Motomura T."/>
            <person name="Nagasato C."/>
            <person name="Napoli C.A."/>
            <person name="Nelson D.R."/>
            <person name="Nyvall-Collen P."/>
            <person name="Peters A.F."/>
            <person name="Pommier C."/>
            <person name="Potin P."/>
            <person name="Poulain J."/>
            <person name="Quesneville H."/>
            <person name="Read B."/>
            <person name="Rensing S.A."/>
            <person name="Ritter A."/>
            <person name="Rousvoal S."/>
            <person name="Samanta M."/>
            <person name="Samson G."/>
            <person name="Schroeder D.C."/>
            <person name="Segurens B."/>
            <person name="Strittmatter M."/>
            <person name="Tonon T."/>
            <person name="Tregear J.W."/>
            <person name="Valentin K."/>
            <person name="von Dassow P."/>
            <person name="Yamagishi T."/>
            <person name="Van de Peer Y."/>
            <person name="Wincker P."/>
        </authorList>
    </citation>
    <scope>NUCLEOTIDE SEQUENCE [LARGE SCALE GENOMIC DNA]</scope>
    <source>
        <strain evidence="3">Ec32 / CCAP1310/4</strain>
    </source>
</reference>
<dbReference type="Proteomes" id="UP000002630">
    <property type="component" value="Linkage Group LG02"/>
</dbReference>
<evidence type="ECO:0000313" key="3">
    <source>
        <dbReference type="Proteomes" id="UP000002630"/>
    </source>
</evidence>
<sequence>MQVSLCNFLGVVGRSPKTAVNFVDEDLPVLEDLRRLGLTKAMRALDGLRKHNATKAEESMLGASGRLDTQDRAGLLTLCGCQRGCRLTSDEMKTVQRLTRGMDGLFASLELQFETLAPKLRKRVSAGEGSARSEAFGAFFPAAFHHPKDSCQGCDSNGDDGGGSAKPERGLQQASSFDNATSSTKAVGYTTTSMGPRSTEESKITPISTTTTAAEGLVERNSDEKGGTGGRAPECAGPPMGSLVRFSRYLALLVASAQEEHTPSANECERSALAELLRASDDGSDSGSSGVVNTRHPGTSNIVHQNQSPAAPAPGPSTPVGSPGSPRPLRYWARRIHRFLLSVRELRTVPDRDLASLEEIMLEARRGGGGGGRGRRASPPRALVLGSPPKAPV</sequence>
<feature type="compositionally biased region" description="Polar residues" evidence="1">
    <location>
        <begin position="296"/>
        <end position="307"/>
    </location>
</feature>
<dbReference type="AlphaFoldDB" id="D8LCZ4"/>